<dbReference type="EMBL" id="JAAAMG010000001">
    <property type="protein sequence ID" value="NDW03132.1"/>
    <property type="molecule type" value="Genomic_DNA"/>
</dbReference>
<protein>
    <submittedName>
        <fullName evidence="3">Alpha/beta hydrolase fold domain-containing protein</fullName>
    </submittedName>
</protein>
<organism evidence="3 4">
    <name type="scientific">Jiella pacifica</name>
    <dbReference type="NCBI Taxonomy" id="2696469"/>
    <lineage>
        <taxon>Bacteria</taxon>
        <taxon>Pseudomonadati</taxon>
        <taxon>Pseudomonadota</taxon>
        <taxon>Alphaproteobacteria</taxon>
        <taxon>Hyphomicrobiales</taxon>
        <taxon>Aurantimonadaceae</taxon>
        <taxon>Jiella</taxon>
    </lineage>
</organism>
<comment type="caution">
    <text evidence="3">The sequence shown here is derived from an EMBL/GenBank/DDBJ whole genome shotgun (WGS) entry which is preliminary data.</text>
</comment>
<keyword evidence="1 3" id="KW-0378">Hydrolase</keyword>
<dbReference type="GO" id="GO:0016787">
    <property type="term" value="F:hydrolase activity"/>
    <property type="evidence" value="ECO:0007669"/>
    <property type="project" value="UniProtKB-KW"/>
</dbReference>
<evidence type="ECO:0000313" key="4">
    <source>
        <dbReference type="Proteomes" id="UP000469011"/>
    </source>
</evidence>
<dbReference type="AlphaFoldDB" id="A0A6N9SXV1"/>
<accession>A0A6N9SXV1</accession>
<dbReference type="InterPro" id="IPR013094">
    <property type="entry name" value="AB_hydrolase_3"/>
</dbReference>
<evidence type="ECO:0000256" key="1">
    <source>
        <dbReference type="ARBA" id="ARBA00022801"/>
    </source>
</evidence>
<dbReference type="PANTHER" id="PTHR48081:SF8">
    <property type="entry name" value="ALPHA_BETA HYDROLASE FOLD-3 DOMAIN-CONTAINING PROTEIN-RELATED"/>
    <property type="match status" value="1"/>
</dbReference>
<dbReference type="Gene3D" id="3.40.50.1820">
    <property type="entry name" value="alpha/beta hydrolase"/>
    <property type="match status" value="1"/>
</dbReference>
<sequence>MAKRRLEIDSDAFDPEATDPELVKLTEWLRKEHRQRPDTWSMPLDKVRKARKEGKGIFPFAPKDKNAETHVHIGSAGREIAMRIFRPTDRATRGSFLHIHGGGWVFGGSEESDPRLRSLADATGLTVVSVEYRLAPEHPFPAAPDDCVDVAVALANGHLPAPRGFLAIGGESAGAHLAVLTLIRLRDDYKLRPFRAALLVAGCYDLSLTPSVRAAGEERLVLNAEDVKEFVLRFVPDAYALKDPVVSPLYADLSDLPPARFSCGTKDLLLDDTLFMASRWFAAGNAVELHLINGGVHVFEAFGTETGKRSLMAMEAYLRDRIDFPA</sequence>
<keyword evidence="4" id="KW-1185">Reference proteome</keyword>
<reference evidence="3 4" key="1">
    <citation type="submission" date="2020-01" db="EMBL/GenBank/DDBJ databases">
        <title>Jiella pacifica sp. nov.</title>
        <authorList>
            <person name="Xue Z."/>
            <person name="Zhu S."/>
            <person name="Chen J."/>
            <person name="Yang J."/>
        </authorList>
    </citation>
    <scope>NUCLEOTIDE SEQUENCE [LARGE SCALE GENOMIC DNA]</scope>
    <source>
        <strain evidence="3 4">40Bstr34</strain>
    </source>
</reference>
<dbReference type="Pfam" id="PF07859">
    <property type="entry name" value="Abhydrolase_3"/>
    <property type="match status" value="1"/>
</dbReference>
<dbReference type="RefSeq" id="WP_163460742.1">
    <property type="nucleotide sequence ID" value="NZ_JAAAMG010000001.1"/>
</dbReference>
<proteinExistence type="predicted"/>
<gene>
    <name evidence="3" type="ORF">GTK09_01710</name>
</gene>
<name>A0A6N9SXV1_9HYPH</name>
<dbReference type="PANTHER" id="PTHR48081">
    <property type="entry name" value="AB HYDROLASE SUPERFAMILY PROTEIN C4A8.06C"/>
    <property type="match status" value="1"/>
</dbReference>
<evidence type="ECO:0000259" key="2">
    <source>
        <dbReference type="Pfam" id="PF07859"/>
    </source>
</evidence>
<feature type="domain" description="Alpha/beta hydrolase fold-3" evidence="2">
    <location>
        <begin position="97"/>
        <end position="299"/>
    </location>
</feature>
<dbReference type="InterPro" id="IPR050300">
    <property type="entry name" value="GDXG_lipolytic_enzyme"/>
</dbReference>
<dbReference type="SUPFAM" id="SSF53474">
    <property type="entry name" value="alpha/beta-Hydrolases"/>
    <property type="match status" value="1"/>
</dbReference>
<dbReference type="InterPro" id="IPR029058">
    <property type="entry name" value="AB_hydrolase_fold"/>
</dbReference>
<evidence type="ECO:0000313" key="3">
    <source>
        <dbReference type="EMBL" id="NDW03132.1"/>
    </source>
</evidence>
<dbReference type="Proteomes" id="UP000469011">
    <property type="component" value="Unassembled WGS sequence"/>
</dbReference>